<comment type="caution">
    <text evidence="1">The sequence shown here is derived from an EMBL/GenBank/DDBJ whole genome shotgun (WGS) entry which is preliminary data.</text>
</comment>
<sequence>MSVLTRTELEKLSVMYEGDKNRDATSKIRGFLFQDYVAIMSLLKNQVKYICLEYLEDDTFEIIQVKYYPKTSPKMKEISTDLYYQYLRLQMLQSTLNDFSIEMTKTLEREVSIMCNLSKGVEEKGIEKGILLSIRNLMETMGWSVEQAMEGLKIPEEEKTKYLDELHNKYYGVVTMNNNRPTFNEIKSYDEFVKYYWYRDELSKICKQLGIDNTGTKQELNQNIKEYFNGNLIKKKKSRSRTNLIAEVTLNSPLLDCGFSFNTKFREFFSQQTGVDNFKFTADMATAWRKVKKENDTSFTIQDMLNVYYCKSDYAKYDNSTCEWNKFLKDFCADERNTQFKNKLKVASILWKIVRDSDLPKVYTYDLVIKYLKTV</sequence>
<dbReference type="EMBL" id="JBEPMJ010000047">
    <property type="protein sequence ID" value="MET3752340.1"/>
    <property type="molecule type" value="Genomic_DNA"/>
</dbReference>
<keyword evidence="2" id="KW-1185">Reference proteome</keyword>
<evidence type="ECO:0008006" key="3">
    <source>
        <dbReference type="Google" id="ProtNLM"/>
    </source>
</evidence>
<name>A0ABV2M7B5_9FIRM</name>
<gene>
    <name evidence="1" type="ORF">ABID24_003614</name>
</gene>
<evidence type="ECO:0000313" key="2">
    <source>
        <dbReference type="Proteomes" id="UP001549106"/>
    </source>
</evidence>
<evidence type="ECO:0000313" key="1">
    <source>
        <dbReference type="EMBL" id="MET3752340.1"/>
    </source>
</evidence>
<organism evidence="1 2">
    <name type="scientific">Blautia caecimuris</name>
    <dbReference type="NCBI Taxonomy" id="1796615"/>
    <lineage>
        <taxon>Bacteria</taxon>
        <taxon>Bacillati</taxon>
        <taxon>Bacillota</taxon>
        <taxon>Clostridia</taxon>
        <taxon>Lachnospirales</taxon>
        <taxon>Lachnospiraceae</taxon>
        <taxon>Blautia</taxon>
    </lineage>
</organism>
<accession>A0ABV2M7B5</accession>
<dbReference type="Proteomes" id="UP001549106">
    <property type="component" value="Unassembled WGS sequence"/>
</dbReference>
<proteinExistence type="predicted"/>
<reference evidence="1 2" key="1">
    <citation type="submission" date="2024-06" db="EMBL/GenBank/DDBJ databases">
        <title>Genomic Encyclopedia of Type Strains, Phase IV (KMG-IV): sequencing the most valuable type-strain genomes for metagenomic binning, comparative biology and taxonomic classification.</title>
        <authorList>
            <person name="Goeker M."/>
        </authorList>
    </citation>
    <scope>NUCLEOTIDE SEQUENCE [LARGE SCALE GENOMIC DNA]</scope>
    <source>
        <strain evidence="1 2">DSM 29492</strain>
    </source>
</reference>
<protein>
    <recommendedName>
        <fullName evidence="3">SAP domain-containing protein</fullName>
    </recommendedName>
</protein>
<dbReference type="Pfam" id="PF18953">
    <property type="entry name" value="SAP_new25"/>
    <property type="match status" value="1"/>
</dbReference>